<evidence type="ECO:0000256" key="2">
    <source>
        <dbReference type="ARBA" id="ARBA00009347"/>
    </source>
</evidence>
<protein>
    <submittedName>
        <fullName evidence="11">Acyl-CoA dehydrogenase</fullName>
    </submittedName>
</protein>
<evidence type="ECO:0000313" key="12">
    <source>
        <dbReference type="Proteomes" id="UP000028488"/>
    </source>
</evidence>
<dbReference type="eggNOG" id="COG1960">
    <property type="taxonomic scope" value="Bacteria"/>
</dbReference>
<dbReference type="InterPro" id="IPR006091">
    <property type="entry name" value="Acyl-CoA_Oxase/DH_mid-dom"/>
</dbReference>
<evidence type="ECO:0000259" key="9">
    <source>
        <dbReference type="Pfam" id="PF02770"/>
    </source>
</evidence>
<evidence type="ECO:0000259" key="10">
    <source>
        <dbReference type="Pfam" id="PF02771"/>
    </source>
</evidence>
<dbReference type="InterPro" id="IPR013786">
    <property type="entry name" value="AcylCoA_DH/ox_N"/>
</dbReference>
<dbReference type="Pfam" id="PF02771">
    <property type="entry name" value="Acyl-CoA_dh_N"/>
    <property type="match status" value="1"/>
</dbReference>
<dbReference type="SUPFAM" id="SSF56645">
    <property type="entry name" value="Acyl-CoA dehydrogenase NM domain-like"/>
    <property type="match status" value="1"/>
</dbReference>
<dbReference type="PANTHER" id="PTHR43292">
    <property type="entry name" value="ACYL-COA DEHYDROGENASE"/>
    <property type="match status" value="1"/>
</dbReference>
<dbReference type="InterPro" id="IPR046373">
    <property type="entry name" value="Acyl-CoA_Oxase/DH_mid-dom_sf"/>
</dbReference>
<dbReference type="InterPro" id="IPR036250">
    <property type="entry name" value="AcylCo_DH-like_C"/>
</dbReference>
<proteinExistence type="inferred from homology"/>
<reference evidence="11 12" key="1">
    <citation type="submission" date="2014-07" db="EMBL/GenBank/DDBJ databases">
        <title>Genome Sequence of Rhodococcus opacus Strain R7, a Biodegrader of Mono- and Polycyclic Aromatic Hydrocarbons.</title>
        <authorList>
            <person name="Di Gennaro P."/>
            <person name="Zampolli J."/>
            <person name="Presti I."/>
            <person name="Cappelletti M."/>
            <person name="D'Ursi P."/>
            <person name="Orro A."/>
            <person name="Mezzelani A."/>
            <person name="Milanesi L."/>
        </authorList>
    </citation>
    <scope>NUCLEOTIDE SEQUENCE [LARGE SCALE GENOMIC DNA]</scope>
    <source>
        <strain evidence="11 12">R7</strain>
    </source>
</reference>
<gene>
    <name evidence="11" type="ORF">EP51_05420</name>
</gene>
<keyword evidence="4 6" id="KW-0274">FAD</keyword>
<name>A0A076ECM2_RHOOP</name>
<dbReference type="Proteomes" id="UP000028488">
    <property type="component" value="Chromosome"/>
</dbReference>
<comment type="similarity">
    <text evidence="2 6">Belongs to the acyl-CoA dehydrogenase family.</text>
</comment>
<evidence type="ECO:0000256" key="1">
    <source>
        <dbReference type="ARBA" id="ARBA00001974"/>
    </source>
</evidence>
<dbReference type="GO" id="GO:0050660">
    <property type="term" value="F:flavin adenine dinucleotide binding"/>
    <property type="evidence" value="ECO:0007669"/>
    <property type="project" value="InterPro"/>
</dbReference>
<keyword evidence="3 6" id="KW-0285">Flavoprotein</keyword>
<dbReference type="InterPro" id="IPR009075">
    <property type="entry name" value="AcylCo_DH/oxidase_C"/>
</dbReference>
<dbReference type="Gene3D" id="1.10.540.10">
    <property type="entry name" value="Acyl-CoA dehydrogenase/oxidase, N-terminal domain"/>
    <property type="match status" value="1"/>
</dbReference>
<dbReference type="InterPro" id="IPR009100">
    <property type="entry name" value="AcylCoA_DH/oxidase_NM_dom_sf"/>
</dbReference>
<dbReference type="PANTHER" id="PTHR43292:SF4">
    <property type="entry name" value="ACYL-COA DEHYDROGENASE FADE34"/>
    <property type="match status" value="1"/>
</dbReference>
<dbReference type="FunFam" id="2.40.110.10:FF:000011">
    <property type="entry name" value="Acyl-CoA dehydrogenase FadE34"/>
    <property type="match status" value="1"/>
</dbReference>
<feature type="domain" description="Acyl-CoA dehydrogenase/oxidase C-terminal" evidence="8">
    <location>
        <begin position="258"/>
        <end position="404"/>
    </location>
</feature>
<feature type="domain" description="Acyl-CoA oxidase/dehydrogenase middle" evidence="9">
    <location>
        <begin position="152"/>
        <end position="234"/>
    </location>
</feature>
<accession>A0A076ECM2</accession>
<dbReference type="Gene3D" id="2.40.110.10">
    <property type="entry name" value="Butyryl-CoA Dehydrogenase, subunit A, domain 2"/>
    <property type="match status" value="1"/>
</dbReference>
<organism evidence="11 12">
    <name type="scientific">Rhodococcus opacus</name>
    <name type="common">Nocardia opaca</name>
    <dbReference type="NCBI Taxonomy" id="37919"/>
    <lineage>
        <taxon>Bacteria</taxon>
        <taxon>Bacillati</taxon>
        <taxon>Actinomycetota</taxon>
        <taxon>Actinomycetes</taxon>
        <taxon>Mycobacteriales</taxon>
        <taxon>Nocardiaceae</taxon>
        <taxon>Rhodococcus</taxon>
    </lineage>
</organism>
<dbReference type="Pfam" id="PF00441">
    <property type="entry name" value="Acyl-CoA_dh_1"/>
    <property type="match status" value="1"/>
</dbReference>
<dbReference type="GO" id="GO:0016627">
    <property type="term" value="F:oxidoreductase activity, acting on the CH-CH group of donors"/>
    <property type="evidence" value="ECO:0007669"/>
    <property type="project" value="InterPro"/>
</dbReference>
<dbReference type="RefSeq" id="WP_128638730.1">
    <property type="nucleotide sequence ID" value="NZ_CP008947.1"/>
</dbReference>
<keyword evidence="5 6" id="KW-0560">Oxidoreductase</keyword>
<evidence type="ECO:0000259" key="8">
    <source>
        <dbReference type="Pfam" id="PF00441"/>
    </source>
</evidence>
<dbReference type="Gene3D" id="1.20.140.10">
    <property type="entry name" value="Butyryl-CoA Dehydrogenase, subunit A, domain 3"/>
    <property type="match status" value="1"/>
</dbReference>
<evidence type="ECO:0000256" key="5">
    <source>
        <dbReference type="ARBA" id="ARBA00023002"/>
    </source>
</evidence>
<dbReference type="EMBL" id="CP008947">
    <property type="protein sequence ID" value="AII04070.1"/>
    <property type="molecule type" value="Genomic_DNA"/>
</dbReference>
<dbReference type="GO" id="GO:0005886">
    <property type="term" value="C:plasma membrane"/>
    <property type="evidence" value="ECO:0007669"/>
    <property type="project" value="TreeGrafter"/>
</dbReference>
<evidence type="ECO:0000256" key="7">
    <source>
        <dbReference type="SAM" id="MobiDB-lite"/>
    </source>
</evidence>
<dbReference type="SUPFAM" id="SSF47203">
    <property type="entry name" value="Acyl-CoA dehydrogenase C-terminal domain-like"/>
    <property type="match status" value="1"/>
</dbReference>
<evidence type="ECO:0000256" key="3">
    <source>
        <dbReference type="ARBA" id="ARBA00022630"/>
    </source>
</evidence>
<feature type="region of interest" description="Disordered" evidence="7">
    <location>
        <begin position="28"/>
        <end position="47"/>
    </location>
</feature>
<feature type="domain" description="Acyl-CoA dehydrogenase/oxidase N-terminal" evidence="10">
    <location>
        <begin position="58"/>
        <end position="146"/>
    </location>
</feature>
<evidence type="ECO:0000313" key="11">
    <source>
        <dbReference type="EMBL" id="AII04070.1"/>
    </source>
</evidence>
<dbReference type="Pfam" id="PF02770">
    <property type="entry name" value="Acyl-CoA_dh_M"/>
    <property type="match status" value="1"/>
</dbReference>
<comment type="cofactor">
    <cofactor evidence="1 6">
        <name>FAD</name>
        <dbReference type="ChEBI" id="CHEBI:57692"/>
    </cofactor>
</comment>
<dbReference type="InterPro" id="IPR037069">
    <property type="entry name" value="AcylCoA_DH/ox_N_sf"/>
</dbReference>
<evidence type="ECO:0000256" key="4">
    <source>
        <dbReference type="ARBA" id="ARBA00022827"/>
    </source>
</evidence>
<dbReference type="InterPro" id="IPR052161">
    <property type="entry name" value="Mycobact_Acyl-CoA_DH"/>
</dbReference>
<dbReference type="AlphaFoldDB" id="A0A076ECM2"/>
<evidence type="ECO:0000256" key="6">
    <source>
        <dbReference type="RuleBase" id="RU362125"/>
    </source>
</evidence>
<sequence>MSTATSELATPEDLDAFEERATAWLSQRLDRHPPATETNLPGNDAEPSYAIFHNRTEAEERELLVRGKAWQSARVDAGFGAITWGPEWGGPGLTASHERIYVELERQFRAPERHETILVTVELIAPTIHLLGTEEHKQRFVQPFLRADELCCQLFSEPGAGSDLAALATRAVRTDTGWKITGQKVWSSGAQFSEWGLLIARSDPAAPKHRGMTAFLVPMDAPGVDTRPIRQMSGGSTFNEVFLTAVELPDSLRLGEIGDGWNVALTTLGFERSSSGGIVSAGGSAADLIRLAKQLGITDDPHVRQTLARVVVYERATAMFNARYAERELAGHVPGVEGSIAKLVWTQNLKRIGDAAARFLGPRILADTGIPNTYAWTEHLLGAPGYRIAGGSDEIQRNIIGERGLGLPREPR</sequence>